<dbReference type="SUPFAM" id="SSF55718">
    <property type="entry name" value="SCP-like"/>
    <property type="match status" value="1"/>
</dbReference>
<dbReference type="Gene3D" id="3.30.1050.10">
    <property type="entry name" value="SCP2 sterol-binding domain"/>
    <property type="match status" value="1"/>
</dbReference>
<keyword evidence="1" id="KW-0831">Ubiquinone biosynthesis</keyword>
<name>A0ABT7XVM3_9VIBR</name>
<dbReference type="RefSeq" id="WP_289960183.1">
    <property type="nucleotide sequence ID" value="NZ_JAUEOZ010000001.1"/>
</dbReference>
<organism evidence="3 4">
    <name type="scientific">Vibrio agarivorans</name>
    <dbReference type="NCBI Taxonomy" id="153622"/>
    <lineage>
        <taxon>Bacteria</taxon>
        <taxon>Pseudomonadati</taxon>
        <taxon>Pseudomonadota</taxon>
        <taxon>Gammaproteobacteria</taxon>
        <taxon>Vibrionales</taxon>
        <taxon>Vibrionaceae</taxon>
        <taxon>Vibrio</taxon>
    </lineage>
</organism>
<evidence type="ECO:0000313" key="3">
    <source>
        <dbReference type="EMBL" id="MDN2479838.1"/>
    </source>
</evidence>
<comment type="pathway">
    <text evidence="1">Cofactor biosynthesis; ubiquinone biosynthesis.</text>
</comment>
<keyword evidence="1" id="KW-0963">Cytoplasm</keyword>
<keyword evidence="4" id="KW-1185">Reference proteome</keyword>
<dbReference type="InterPro" id="IPR038989">
    <property type="entry name" value="UbiJ"/>
</dbReference>
<dbReference type="EMBL" id="JAUEOZ010000001">
    <property type="protein sequence ID" value="MDN2479838.1"/>
    <property type="molecule type" value="Genomic_DNA"/>
</dbReference>
<comment type="similarity">
    <text evidence="1">Belongs to the UbiJ family.</text>
</comment>
<reference evidence="3" key="1">
    <citation type="submission" date="2024-05" db="EMBL/GenBank/DDBJ databases">
        <title>Genome Sequences of Four Agar- Degrading Marine Bacteria.</title>
        <authorList>
            <person name="Phillips E.K."/>
            <person name="Shaffer J.C."/>
            <person name="Henson M.W."/>
            <person name="Temperton B."/>
            <person name="Thrash C.J."/>
            <person name="Martin M.O."/>
        </authorList>
    </citation>
    <scope>NUCLEOTIDE SEQUENCE</scope>
    <source>
        <strain evidence="3">EKP203</strain>
    </source>
</reference>
<comment type="function">
    <text evidence="1">Required for ubiquinone (coenzyme Q) biosynthesis. Binds hydrophobic ubiquinone biosynthetic intermediates via its SCP2 domain and is essential for the stability of the Ubi complex. May constitute a docking platform where Ubi enzymes assemble and access their SCP2-bound polyprenyl substrates.</text>
</comment>
<dbReference type="PANTHER" id="PTHR38693:SF1">
    <property type="entry name" value="UBIQUINONE BIOSYNTHESIS ACCESSORY FACTOR UBIJ"/>
    <property type="match status" value="1"/>
</dbReference>
<feature type="domain" description="SCP2" evidence="2">
    <location>
        <begin position="18"/>
        <end position="112"/>
    </location>
</feature>
<dbReference type="Pfam" id="PF02036">
    <property type="entry name" value="SCP2"/>
    <property type="match status" value="1"/>
</dbReference>
<evidence type="ECO:0000259" key="2">
    <source>
        <dbReference type="Pfam" id="PF02036"/>
    </source>
</evidence>
<gene>
    <name evidence="1" type="primary">ubiJ</name>
    <name evidence="3" type="ORF">QWJ08_00140</name>
</gene>
<dbReference type="InterPro" id="IPR003033">
    <property type="entry name" value="SCP2_sterol-bd_dom"/>
</dbReference>
<dbReference type="HAMAP" id="MF_02215">
    <property type="entry name" value="UbiJ"/>
    <property type="match status" value="1"/>
</dbReference>
<evidence type="ECO:0000313" key="4">
    <source>
        <dbReference type="Proteomes" id="UP001169719"/>
    </source>
</evidence>
<protein>
    <recommendedName>
        <fullName evidence="1">Ubiquinone biosynthesis accessory factor UbiJ</fullName>
    </recommendedName>
</protein>
<sequence>MPLMPLVTAGIETALNLCIKESDEAQQRLTRLKGKVIRVHLKELNHALTFVFSQQIDVLAAYEGEPDCDLSVSLAVLPELKDQSNITRLIKQDKLELEGDIQLAQSLAKLLDEAKPNLEEWLSKATGDAFAHTAVYSAKQVGQFVQQRAQRHQQHIAEVLTEEWRIAPPPLEVAHFCDQVDDVKSQAARIEARLNALLESL</sequence>
<comment type="subcellular location">
    <subcellularLocation>
        <location evidence="1">Cytoplasm</location>
    </subcellularLocation>
</comment>
<dbReference type="Proteomes" id="UP001169719">
    <property type="component" value="Unassembled WGS sequence"/>
</dbReference>
<evidence type="ECO:0000256" key="1">
    <source>
        <dbReference type="HAMAP-Rule" id="MF_02215"/>
    </source>
</evidence>
<proteinExistence type="inferred from homology"/>
<dbReference type="InterPro" id="IPR036527">
    <property type="entry name" value="SCP2_sterol-bd_dom_sf"/>
</dbReference>
<comment type="caution">
    <text evidence="3">The sequence shown here is derived from an EMBL/GenBank/DDBJ whole genome shotgun (WGS) entry which is preliminary data.</text>
</comment>
<accession>A0ABT7XVM3</accession>
<dbReference type="PANTHER" id="PTHR38693">
    <property type="entry name" value="UBIQUINONE BIOSYNTHESIS PROTEIN UBIJ"/>
    <property type="match status" value="1"/>
</dbReference>